<dbReference type="EMBL" id="JBJQOH010000002">
    <property type="protein sequence ID" value="KAL3697104.1"/>
    <property type="molecule type" value="Genomic_DNA"/>
</dbReference>
<protein>
    <submittedName>
        <fullName evidence="1">Uncharacterized protein</fullName>
    </submittedName>
</protein>
<organism evidence="1 2">
    <name type="scientific">Riccia sorocarpa</name>
    <dbReference type="NCBI Taxonomy" id="122646"/>
    <lineage>
        <taxon>Eukaryota</taxon>
        <taxon>Viridiplantae</taxon>
        <taxon>Streptophyta</taxon>
        <taxon>Embryophyta</taxon>
        <taxon>Marchantiophyta</taxon>
        <taxon>Marchantiopsida</taxon>
        <taxon>Marchantiidae</taxon>
        <taxon>Marchantiales</taxon>
        <taxon>Ricciaceae</taxon>
        <taxon>Riccia</taxon>
    </lineage>
</organism>
<proteinExistence type="predicted"/>
<sequence>MGGDLRSGVSREGPTGYITWWLRQLGTRCQNLNVRMADPALWKWVNDGKVMEGWDLSSAQWKTLLDKDFQLHVKLNSRWGVAWSRERWRSFWQGRSELFLRDKNLPEDLPFDNLLTFLESATTHQNLRLPMMLLAVAQTRMAWKDRCERVFKGRRFPFPTQRVITSCILIGREIVLGLKPGQKQEELKVGMAYLELMADLESADRRRCDFDTRRLNQLSDSTGELSAPPNSPPTWQDYASNEELGVSTVDLNRPSLKGSDRADQEANLESALENLGFFTTP</sequence>
<keyword evidence="2" id="KW-1185">Reference proteome</keyword>
<name>A0ABD3I1Z6_9MARC</name>
<evidence type="ECO:0000313" key="2">
    <source>
        <dbReference type="Proteomes" id="UP001633002"/>
    </source>
</evidence>
<comment type="caution">
    <text evidence="1">The sequence shown here is derived from an EMBL/GenBank/DDBJ whole genome shotgun (WGS) entry which is preliminary data.</text>
</comment>
<dbReference type="AlphaFoldDB" id="A0ABD3I1Z6"/>
<reference evidence="1 2" key="1">
    <citation type="submission" date="2024-09" db="EMBL/GenBank/DDBJ databases">
        <title>Chromosome-scale assembly of Riccia sorocarpa.</title>
        <authorList>
            <person name="Paukszto L."/>
        </authorList>
    </citation>
    <scope>NUCLEOTIDE SEQUENCE [LARGE SCALE GENOMIC DNA]</scope>
    <source>
        <strain evidence="1">LP-2024</strain>
        <tissue evidence="1">Aerial parts of the thallus</tissue>
    </source>
</reference>
<gene>
    <name evidence="1" type="ORF">R1sor_011180</name>
</gene>
<dbReference type="Proteomes" id="UP001633002">
    <property type="component" value="Unassembled WGS sequence"/>
</dbReference>
<accession>A0ABD3I1Z6</accession>
<evidence type="ECO:0000313" key="1">
    <source>
        <dbReference type="EMBL" id="KAL3697104.1"/>
    </source>
</evidence>